<feature type="region of interest" description="Disordered" evidence="1">
    <location>
        <begin position="1"/>
        <end position="22"/>
    </location>
</feature>
<feature type="compositionally biased region" description="Basic and acidic residues" evidence="1">
    <location>
        <begin position="1"/>
        <end position="11"/>
    </location>
</feature>
<dbReference type="EMBL" id="JAJCQG010000245">
    <property type="protein sequence ID" value="MCB7283920.1"/>
    <property type="molecule type" value="Genomic_DNA"/>
</dbReference>
<dbReference type="Proteomes" id="UP001199363">
    <property type="component" value="Unassembled WGS sequence"/>
</dbReference>
<evidence type="ECO:0000313" key="2">
    <source>
        <dbReference type="EMBL" id="MCB7283920.1"/>
    </source>
</evidence>
<gene>
    <name evidence="2" type="ORF">LI282_23300</name>
</gene>
<evidence type="ECO:0000313" key="3">
    <source>
        <dbReference type="Proteomes" id="UP001199363"/>
    </source>
</evidence>
<reference evidence="2" key="1">
    <citation type="submission" date="2021-10" db="EMBL/GenBank/DDBJ databases">
        <title>Collection of gut derived symbiotic bacterial strains cultured from healthy donors.</title>
        <authorList>
            <person name="Lin H."/>
            <person name="Littmann E."/>
            <person name="Kohout C."/>
            <person name="Pamer E.G."/>
        </authorList>
    </citation>
    <scope>NUCLEOTIDE SEQUENCE</scope>
    <source>
        <strain evidence="2">DFI.1.167</strain>
    </source>
</reference>
<evidence type="ECO:0000256" key="1">
    <source>
        <dbReference type="SAM" id="MobiDB-lite"/>
    </source>
</evidence>
<dbReference type="RefSeq" id="WP_216945815.1">
    <property type="nucleotide sequence ID" value="NZ_JAHPXM010000082.1"/>
</dbReference>
<feature type="region of interest" description="Disordered" evidence="1">
    <location>
        <begin position="49"/>
        <end position="81"/>
    </location>
</feature>
<comment type="caution">
    <text evidence="2">The sequence shown here is derived from an EMBL/GenBank/DDBJ whole genome shotgun (WGS) entry which is preliminary data.</text>
</comment>
<accession>A0AAW4V1B7</accession>
<proteinExistence type="predicted"/>
<sequence length="81" mass="9608">MEKRILWEEQNHTNTATTPFLEKEDYTTGKTTRIHSEKSRRLKRTAALETKDPNSYIPIYSPKRLGRMGRQQGERTHHPTR</sequence>
<organism evidence="2 3">
    <name type="scientific">Phocaeicola vulgatus</name>
    <name type="common">Bacteroides vulgatus</name>
    <dbReference type="NCBI Taxonomy" id="821"/>
    <lineage>
        <taxon>Bacteria</taxon>
        <taxon>Pseudomonadati</taxon>
        <taxon>Bacteroidota</taxon>
        <taxon>Bacteroidia</taxon>
        <taxon>Bacteroidales</taxon>
        <taxon>Bacteroidaceae</taxon>
        <taxon>Phocaeicola</taxon>
    </lineage>
</organism>
<protein>
    <submittedName>
        <fullName evidence="2">Uncharacterized protein</fullName>
    </submittedName>
</protein>
<name>A0AAW4V1B7_PHOVU</name>
<dbReference type="AlphaFoldDB" id="A0AAW4V1B7"/>
<feature type="compositionally biased region" description="Basic and acidic residues" evidence="1">
    <location>
        <begin position="72"/>
        <end position="81"/>
    </location>
</feature>